<dbReference type="PROSITE" id="PS50835">
    <property type="entry name" value="IG_LIKE"/>
    <property type="match status" value="1"/>
</dbReference>
<dbReference type="GO" id="GO:0033691">
    <property type="term" value="F:sialic acid binding"/>
    <property type="evidence" value="ECO:0007669"/>
    <property type="project" value="TreeGrafter"/>
</dbReference>
<keyword evidence="3" id="KW-1133">Transmembrane helix</keyword>
<evidence type="ECO:0000256" key="1">
    <source>
        <dbReference type="ARBA" id="ARBA00004167"/>
    </source>
</evidence>
<protein>
    <recommendedName>
        <fullName evidence="5">Ig-like domain-containing protein</fullName>
    </recommendedName>
</protein>
<dbReference type="InterPro" id="IPR036179">
    <property type="entry name" value="Ig-like_dom_sf"/>
</dbReference>
<keyword evidence="4" id="KW-0472">Membrane</keyword>
<evidence type="ECO:0000256" key="3">
    <source>
        <dbReference type="ARBA" id="ARBA00022989"/>
    </source>
</evidence>
<name>A0A668U6Y3_OREAU</name>
<accession>A0A668U6Y3</accession>
<dbReference type="PANTHER" id="PTHR12035:SF125">
    <property type="entry name" value="SIALIC ACID-BINDING IG-LIKE LECTIN 5"/>
    <property type="match status" value="1"/>
</dbReference>
<reference evidence="6" key="2">
    <citation type="submission" date="2025-09" db="UniProtKB">
        <authorList>
            <consortium name="Ensembl"/>
        </authorList>
    </citation>
    <scope>IDENTIFICATION</scope>
</reference>
<evidence type="ECO:0000313" key="7">
    <source>
        <dbReference type="Proteomes" id="UP000472276"/>
    </source>
</evidence>
<dbReference type="PANTHER" id="PTHR12035">
    <property type="entry name" value="SIALIC ACID BINDING IMMUNOGLOBULIN-LIKE LECTIN"/>
    <property type="match status" value="1"/>
</dbReference>
<dbReference type="InterPro" id="IPR051036">
    <property type="entry name" value="SIGLEC"/>
</dbReference>
<sequence length="347" mass="38892">MFKLCEISPVHCYIQIFCKLNIYVSVFFKITISTSSYGALCGTFNIKMPKNINVLRGSCVTIPCSFDVESRFENNLDDSCKAYWNDSPSFNSHNAKLKPTKDMTGDLKKKDCTTTFINTNLLQRSKYYIRLECNNALKYRFSQTDDPPSPTLTPSTLEVKEGTSVSLTCSAPAPCWSHPPALTWTPNLGQSQETLQENQDKTKVKTSVISFTASHLHHGNKICCTAAYRKQDGSPDVTAETSLTPDISYSPKDPAVENYTWCRADGGKKGGSIYISTINSNFFCNATNTVGFKASINFQIVVRYSHFFNNKTILHFIVHVLGLILQIHLKTSQFQSVPLVQYQRTAM</sequence>
<dbReference type="GO" id="GO:0005886">
    <property type="term" value="C:plasma membrane"/>
    <property type="evidence" value="ECO:0007669"/>
    <property type="project" value="TreeGrafter"/>
</dbReference>
<reference evidence="6" key="1">
    <citation type="submission" date="2025-08" db="UniProtKB">
        <authorList>
            <consortium name="Ensembl"/>
        </authorList>
    </citation>
    <scope>IDENTIFICATION</scope>
</reference>
<dbReference type="Proteomes" id="UP000472276">
    <property type="component" value="Unassembled WGS sequence"/>
</dbReference>
<dbReference type="InterPro" id="IPR013783">
    <property type="entry name" value="Ig-like_fold"/>
</dbReference>
<organism evidence="6 7">
    <name type="scientific">Oreochromis aureus</name>
    <name type="common">Israeli tilapia</name>
    <name type="synonym">Chromis aureus</name>
    <dbReference type="NCBI Taxonomy" id="47969"/>
    <lineage>
        <taxon>Eukaryota</taxon>
        <taxon>Metazoa</taxon>
        <taxon>Chordata</taxon>
        <taxon>Craniata</taxon>
        <taxon>Vertebrata</taxon>
        <taxon>Euteleostomi</taxon>
        <taxon>Actinopterygii</taxon>
        <taxon>Neopterygii</taxon>
        <taxon>Teleostei</taxon>
        <taxon>Neoteleostei</taxon>
        <taxon>Acanthomorphata</taxon>
        <taxon>Ovalentaria</taxon>
        <taxon>Cichlomorphae</taxon>
        <taxon>Cichliformes</taxon>
        <taxon>Cichlidae</taxon>
        <taxon>African cichlids</taxon>
        <taxon>Pseudocrenilabrinae</taxon>
        <taxon>Oreochromini</taxon>
        <taxon>Oreochromis</taxon>
    </lineage>
</organism>
<evidence type="ECO:0000259" key="5">
    <source>
        <dbReference type="PROSITE" id="PS50835"/>
    </source>
</evidence>
<comment type="subcellular location">
    <subcellularLocation>
        <location evidence="1">Membrane</location>
        <topology evidence="1">Single-pass membrane protein</topology>
    </subcellularLocation>
</comment>
<proteinExistence type="predicted"/>
<dbReference type="GO" id="GO:0007155">
    <property type="term" value="P:cell adhesion"/>
    <property type="evidence" value="ECO:0007669"/>
    <property type="project" value="TreeGrafter"/>
</dbReference>
<dbReference type="SUPFAM" id="SSF48726">
    <property type="entry name" value="Immunoglobulin"/>
    <property type="match status" value="1"/>
</dbReference>
<dbReference type="Ensembl" id="ENSOABT00000036615.2">
    <property type="protein sequence ID" value="ENSOABP00000035629.2"/>
    <property type="gene ID" value="ENSOABG00000038378.1"/>
</dbReference>
<evidence type="ECO:0000256" key="2">
    <source>
        <dbReference type="ARBA" id="ARBA00022692"/>
    </source>
</evidence>
<keyword evidence="2" id="KW-0812">Transmembrane</keyword>
<dbReference type="AlphaFoldDB" id="A0A668U6Y3"/>
<evidence type="ECO:0000256" key="4">
    <source>
        <dbReference type="ARBA" id="ARBA00023136"/>
    </source>
</evidence>
<dbReference type="Gene3D" id="2.60.40.10">
    <property type="entry name" value="Immunoglobulins"/>
    <property type="match status" value="2"/>
</dbReference>
<evidence type="ECO:0000313" key="6">
    <source>
        <dbReference type="Ensembl" id="ENSOABP00000035629.2"/>
    </source>
</evidence>
<keyword evidence="7" id="KW-1185">Reference proteome</keyword>
<feature type="domain" description="Ig-like" evidence="5">
    <location>
        <begin position="148"/>
        <end position="244"/>
    </location>
</feature>
<dbReference type="InterPro" id="IPR007110">
    <property type="entry name" value="Ig-like_dom"/>
</dbReference>